<evidence type="ECO:0000256" key="1">
    <source>
        <dbReference type="ARBA" id="ARBA00004442"/>
    </source>
</evidence>
<evidence type="ECO:0000256" key="7">
    <source>
        <dbReference type="ARBA" id="ARBA00023237"/>
    </source>
</evidence>
<dbReference type="SUPFAM" id="SSF56954">
    <property type="entry name" value="Outer membrane efflux proteins (OEP)"/>
    <property type="match status" value="1"/>
</dbReference>
<evidence type="ECO:0000256" key="4">
    <source>
        <dbReference type="ARBA" id="ARBA00022452"/>
    </source>
</evidence>
<name>A0A1R4B281_9VIBR</name>
<gene>
    <name evidence="10" type="ORF">VPAL9027_00970</name>
</gene>
<comment type="subcellular location">
    <subcellularLocation>
        <location evidence="1">Cell outer membrane</location>
    </subcellularLocation>
</comment>
<sequence length="489" mass="53551">MKSLVPYLICTTLAFPVVPVSAAPISFMQAWEVLQKDNNSLAAERENVSRYRYLKDATDNLSLPRVSIGANYTRLDDNVTLSGKKILDNTKLEAPAGTAATLSSLISSINQELAALGGVGTTTTISKQDVVHSSIRAMWPIFTGGRISAAQSAAEGKQDEAASQLQMETLARYEDLAKYYFSVVLTKEVLTTRQAVEAGLAKHRNNAVKLEQQGQIAHVERLQADVALDKATIERKKAQKNVNIAQSALTTILGQDAEVEPKDTLFTNRTLPPMSAFTEQTLATYPGLSILDAKEKQATSLRKSEQGKYYPNVYLYGSYNLYEDDSIASQLKPDWVAGIGVSIPLIESTGRSDRAKAASSAISQIHYLRAQAHEDLSVLVQKTYQQAGQALEEVDGLNSSIALAKENLRLRQKAFNQGLSTSLDVVDAELYKAQVQTQQAVASYHYLIALTKLLALSSEVDTFSHYRRSALRLHHTPKTAPSRQTEVAK</sequence>
<dbReference type="GO" id="GO:0015562">
    <property type="term" value="F:efflux transmembrane transporter activity"/>
    <property type="evidence" value="ECO:0007669"/>
    <property type="project" value="InterPro"/>
</dbReference>
<protein>
    <submittedName>
        <fullName evidence="10">Outer membrane efflux protein</fullName>
    </submittedName>
</protein>
<evidence type="ECO:0000313" key="11">
    <source>
        <dbReference type="Proteomes" id="UP000189475"/>
    </source>
</evidence>
<evidence type="ECO:0000256" key="8">
    <source>
        <dbReference type="SAM" id="Coils"/>
    </source>
</evidence>
<keyword evidence="3" id="KW-0813">Transport</keyword>
<keyword evidence="9" id="KW-0732">Signal</keyword>
<comment type="similarity">
    <text evidence="2">Belongs to the outer membrane factor (OMF) (TC 1.B.17) family.</text>
</comment>
<keyword evidence="5" id="KW-0812">Transmembrane</keyword>
<dbReference type="PANTHER" id="PTHR30026:SF5">
    <property type="entry name" value="ABC-TYPE EFFLUX SYSTEM SECRETIN COMPONENT"/>
    <property type="match status" value="1"/>
</dbReference>
<evidence type="ECO:0000256" key="2">
    <source>
        <dbReference type="ARBA" id="ARBA00007613"/>
    </source>
</evidence>
<dbReference type="PANTHER" id="PTHR30026">
    <property type="entry name" value="OUTER MEMBRANE PROTEIN TOLC"/>
    <property type="match status" value="1"/>
</dbReference>
<dbReference type="Gene3D" id="1.20.1600.10">
    <property type="entry name" value="Outer membrane efflux proteins (OEP)"/>
    <property type="match status" value="1"/>
</dbReference>
<proteinExistence type="inferred from homology"/>
<feature type="signal peptide" evidence="9">
    <location>
        <begin position="1"/>
        <end position="22"/>
    </location>
</feature>
<dbReference type="RefSeq" id="WP_077312852.1">
    <property type="nucleotide sequence ID" value="NZ_AP024887.1"/>
</dbReference>
<keyword evidence="11" id="KW-1185">Reference proteome</keyword>
<dbReference type="AlphaFoldDB" id="A0A1R4B281"/>
<evidence type="ECO:0000313" key="10">
    <source>
        <dbReference type="EMBL" id="SJL83024.1"/>
    </source>
</evidence>
<accession>A0A1R4B281</accession>
<keyword evidence="6" id="KW-0472">Membrane</keyword>
<keyword evidence="8" id="KW-0175">Coiled coil</keyword>
<keyword evidence="7" id="KW-0998">Cell outer membrane</keyword>
<organism evidence="10 11">
    <name type="scientific">Vibrio palustris</name>
    <dbReference type="NCBI Taxonomy" id="1918946"/>
    <lineage>
        <taxon>Bacteria</taxon>
        <taxon>Pseudomonadati</taxon>
        <taxon>Pseudomonadota</taxon>
        <taxon>Gammaproteobacteria</taxon>
        <taxon>Vibrionales</taxon>
        <taxon>Vibrionaceae</taxon>
        <taxon>Vibrio</taxon>
    </lineage>
</organism>
<dbReference type="GO" id="GO:0015288">
    <property type="term" value="F:porin activity"/>
    <property type="evidence" value="ECO:0007669"/>
    <property type="project" value="TreeGrafter"/>
</dbReference>
<evidence type="ECO:0000256" key="9">
    <source>
        <dbReference type="SAM" id="SignalP"/>
    </source>
</evidence>
<dbReference type="InterPro" id="IPR051906">
    <property type="entry name" value="TolC-like"/>
</dbReference>
<dbReference type="STRING" id="1918946.VPAL9027_00970"/>
<evidence type="ECO:0000256" key="6">
    <source>
        <dbReference type="ARBA" id="ARBA00023136"/>
    </source>
</evidence>
<evidence type="ECO:0000256" key="3">
    <source>
        <dbReference type="ARBA" id="ARBA00022448"/>
    </source>
</evidence>
<feature type="chain" id="PRO_5011961117" evidence="9">
    <location>
        <begin position="23"/>
        <end position="489"/>
    </location>
</feature>
<dbReference type="Proteomes" id="UP000189475">
    <property type="component" value="Unassembled WGS sequence"/>
</dbReference>
<dbReference type="InterPro" id="IPR003423">
    <property type="entry name" value="OMP_efflux"/>
</dbReference>
<evidence type="ECO:0000256" key="5">
    <source>
        <dbReference type="ARBA" id="ARBA00022692"/>
    </source>
</evidence>
<keyword evidence="4" id="KW-1134">Transmembrane beta strand</keyword>
<dbReference type="EMBL" id="FUFT01000002">
    <property type="protein sequence ID" value="SJL83024.1"/>
    <property type="molecule type" value="Genomic_DNA"/>
</dbReference>
<dbReference type="Pfam" id="PF02321">
    <property type="entry name" value="OEP"/>
    <property type="match status" value="2"/>
</dbReference>
<feature type="coiled-coil region" evidence="8">
    <location>
        <begin position="193"/>
        <end position="248"/>
    </location>
</feature>
<dbReference type="GO" id="GO:0009279">
    <property type="term" value="C:cell outer membrane"/>
    <property type="evidence" value="ECO:0007669"/>
    <property type="project" value="UniProtKB-SubCell"/>
</dbReference>
<reference evidence="10 11" key="1">
    <citation type="submission" date="2017-02" db="EMBL/GenBank/DDBJ databases">
        <authorList>
            <person name="Peterson S.W."/>
        </authorList>
    </citation>
    <scope>NUCLEOTIDE SEQUENCE [LARGE SCALE GENOMIC DNA]</scope>
    <source>
        <strain evidence="10 11">CECT 9027</strain>
    </source>
</reference>
<dbReference type="GO" id="GO:1990281">
    <property type="term" value="C:efflux pump complex"/>
    <property type="evidence" value="ECO:0007669"/>
    <property type="project" value="TreeGrafter"/>
</dbReference>
<dbReference type="OrthoDB" id="5780445at2"/>